<protein>
    <recommendedName>
        <fullName evidence="5">Chromate resistance exported protein</fullName>
    </recommendedName>
</protein>
<evidence type="ECO:0000259" key="1">
    <source>
        <dbReference type="Pfam" id="PF09828"/>
    </source>
</evidence>
<evidence type="ECO:0000259" key="2">
    <source>
        <dbReference type="Pfam" id="PF20229"/>
    </source>
</evidence>
<dbReference type="Proteomes" id="UP001184230">
    <property type="component" value="Unassembled WGS sequence"/>
</dbReference>
<dbReference type="InterPro" id="IPR018634">
    <property type="entry name" value="ChrB_C"/>
</dbReference>
<dbReference type="Pfam" id="PF09828">
    <property type="entry name" value="ChrB_C"/>
    <property type="match status" value="1"/>
</dbReference>
<dbReference type="EMBL" id="JAVDRF010000022">
    <property type="protein sequence ID" value="MDR6539725.1"/>
    <property type="molecule type" value="Genomic_DNA"/>
</dbReference>
<keyword evidence="4" id="KW-1185">Reference proteome</keyword>
<dbReference type="InterPro" id="IPR046858">
    <property type="entry name" value="ChrB_N"/>
</dbReference>
<reference evidence="3 4" key="1">
    <citation type="submission" date="2023-07" db="EMBL/GenBank/DDBJ databases">
        <title>Sorghum-associated microbial communities from plants grown in Nebraska, USA.</title>
        <authorList>
            <person name="Schachtman D."/>
        </authorList>
    </citation>
    <scope>NUCLEOTIDE SEQUENCE [LARGE SCALE GENOMIC DNA]</scope>
    <source>
        <strain evidence="3 4">DS1781</strain>
    </source>
</reference>
<name>A0ABU1NMP7_9BURK</name>
<evidence type="ECO:0000313" key="4">
    <source>
        <dbReference type="Proteomes" id="UP001184230"/>
    </source>
</evidence>
<accession>A0ABU1NMP7</accession>
<feature type="domain" description="ChrB N-terminal" evidence="2">
    <location>
        <begin position="26"/>
        <end position="150"/>
    </location>
</feature>
<organism evidence="3 4">
    <name type="scientific">Variovorax soli</name>
    <dbReference type="NCBI Taxonomy" id="376815"/>
    <lineage>
        <taxon>Bacteria</taxon>
        <taxon>Pseudomonadati</taxon>
        <taxon>Pseudomonadota</taxon>
        <taxon>Betaproteobacteria</taxon>
        <taxon>Burkholderiales</taxon>
        <taxon>Comamonadaceae</taxon>
        <taxon>Variovorax</taxon>
    </lineage>
</organism>
<proteinExistence type="predicted"/>
<comment type="caution">
    <text evidence="3">The sequence shown here is derived from an EMBL/GenBank/DDBJ whole genome shotgun (WGS) entry which is preliminary data.</text>
</comment>
<gene>
    <name evidence="3" type="ORF">J2739_005527</name>
</gene>
<feature type="domain" description="ChrB C-terminal" evidence="1">
    <location>
        <begin position="188"/>
        <end position="317"/>
    </location>
</feature>
<evidence type="ECO:0000313" key="3">
    <source>
        <dbReference type="EMBL" id="MDR6539725.1"/>
    </source>
</evidence>
<evidence type="ECO:0008006" key="5">
    <source>
        <dbReference type="Google" id="ProtNLM"/>
    </source>
</evidence>
<dbReference type="Pfam" id="PF20229">
    <property type="entry name" value="ChrB_N"/>
    <property type="match status" value="1"/>
</dbReference>
<sequence>MVLSKPMRRATILLVVSLPTQGATARMRIWRALKGLGCAALRDGAYLLPGNPMHRDALQALADECVQEGGSAWLMRVAAAKPGDAGVYLALFDRSAEYAALVTAWKEAAATLPSLGIAELARLQKKLRRDYEALVATDFFPGEASLEAEATWIDFNRRIDRVLSPDEPHETGGQIPRLDIADYQGRLWATRRRLWVDRVASAWLIRRFIDPAARFQWLAKPADCPRKALGFDFDGAAFTHVGERVTFETLMASFGLEEDRALMRMGAMVRSLDMGTGSVAEGAGFEAVLAGARERLPDDDALLGEISNVLDSMYAHFQREAARSKVRMSSAR</sequence>
<dbReference type="RefSeq" id="WP_309907650.1">
    <property type="nucleotide sequence ID" value="NZ_JAVDRF010000022.1"/>
</dbReference>